<evidence type="ECO:0000313" key="1">
    <source>
        <dbReference type="EMBL" id="TEB08004.1"/>
    </source>
</evidence>
<dbReference type="EMBL" id="QFGA01000001">
    <property type="protein sequence ID" value="TEB08004.1"/>
    <property type="molecule type" value="Genomic_DNA"/>
</dbReference>
<proteinExistence type="predicted"/>
<name>A0A4Y7RG78_9FIRM</name>
<protein>
    <submittedName>
        <fullName evidence="1">Uncharacterized protein</fullName>
    </submittedName>
</protein>
<accession>A0A4Y7RG78</accession>
<sequence length="30" mass="3538">MVQGLAYRYQPWALVLKRIDFQVARGEMVV</sequence>
<dbReference type="AlphaFoldDB" id="A0A4Y7RG78"/>
<comment type="caution">
    <text evidence="1">The sequence shown here is derived from an EMBL/GenBank/DDBJ whole genome shotgun (WGS) entry which is preliminary data.</text>
</comment>
<evidence type="ECO:0000313" key="2">
    <source>
        <dbReference type="Proteomes" id="UP000298324"/>
    </source>
</evidence>
<organism evidence="1 2">
    <name type="scientific">Pelotomaculum schinkii</name>
    <dbReference type="NCBI Taxonomy" id="78350"/>
    <lineage>
        <taxon>Bacteria</taxon>
        <taxon>Bacillati</taxon>
        <taxon>Bacillota</taxon>
        <taxon>Clostridia</taxon>
        <taxon>Eubacteriales</taxon>
        <taxon>Desulfotomaculaceae</taxon>
        <taxon>Pelotomaculum</taxon>
    </lineage>
</organism>
<keyword evidence="2" id="KW-1185">Reference proteome</keyword>
<dbReference type="Proteomes" id="UP000298324">
    <property type="component" value="Unassembled WGS sequence"/>
</dbReference>
<gene>
    <name evidence="1" type="ORF">Psch_01559</name>
</gene>
<reference evidence="1 2" key="1">
    <citation type="journal article" date="2018" name="Environ. Microbiol.">
        <title>Novel energy conservation strategies and behaviour of Pelotomaculum schinkii driving syntrophic propionate catabolism.</title>
        <authorList>
            <person name="Hidalgo-Ahumada C.A.P."/>
            <person name="Nobu M.K."/>
            <person name="Narihiro T."/>
            <person name="Tamaki H."/>
            <person name="Liu W.T."/>
            <person name="Kamagata Y."/>
            <person name="Stams A.J.M."/>
            <person name="Imachi H."/>
            <person name="Sousa D.Z."/>
        </authorList>
    </citation>
    <scope>NUCLEOTIDE SEQUENCE [LARGE SCALE GENOMIC DNA]</scope>
    <source>
        <strain evidence="1 2">HH</strain>
    </source>
</reference>